<evidence type="ECO:0000256" key="1">
    <source>
        <dbReference type="SAM" id="SignalP"/>
    </source>
</evidence>
<evidence type="ECO:0000313" key="2">
    <source>
        <dbReference type="EMBL" id="BDO13978.1"/>
    </source>
</evidence>
<organism evidence="2 4">
    <name type="scientific">Klebsiella quasipneumoniae subsp. quasipneumoniae</name>
    <dbReference type="NCBI Taxonomy" id="1667327"/>
    <lineage>
        <taxon>Bacteria</taxon>
        <taxon>Pseudomonadati</taxon>
        <taxon>Pseudomonadota</taxon>
        <taxon>Gammaproteobacteria</taxon>
        <taxon>Enterobacterales</taxon>
        <taxon>Enterobacteriaceae</taxon>
        <taxon>Klebsiella/Raoultella group</taxon>
        <taxon>Klebsiella</taxon>
        <taxon>Klebsiella pneumoniae complex</taxon>
    </lineage>
</organism>
<dbReference type="InterPro" id="IPR025731">
    <property type="entry name" value="YecR-like"/>
</dbReference>
<evidence type="ECO:0000313" key="3">
    <source>
        <dbReference type="EMBL" id="MDV0840185.1"/>
    </source>
</evidence>
<dbReference type="Proteomes" id="UP001284547">
    <property type="component" value="Unassembled WGS sequence"/>
</dbReference>
<feature type="chain" id="PRO_5042793486" evidence="1">
    <location>
        <begin position="18"/>
        <end position="112"/>
    </location>
</feature>
<dbReference type="Pfam" id="PF13992">
    <property type="entry name" value="YecR"/>
    <property type="match status" value="1"/>
</dbReference>
<keyword evidence="1" id="KW-0732">Signal</keyword>
<proteinExistence type="predicted"/>
<dbReference type="AlphaFoldDB" id="A0AAN1Y5W6"/>
<reference evidence="3" key="2">
    <citation type="submission" date="2023-10" db="EMBL/GenBank/DDBJ databases">
        <title>Surveillance and assessment of the effects of hospital wastewater treatment on clearance of pathogenic bacterial and antimicrobial resistance genes.</title>
        <authorList>
            <person name="Wu Y."/>
        </authorList>
    </citation>
    <scope>NUCLEOTIDE SEQUENCE</scope>
    <source>
        <strain evidence="3">23-M-SRM-33-1</strain>
    </source>
</reference>
<dbReference type="EMBL" id="AP026407">
    <property type="protein sequence ID" value="BDO13978.1"/>
    <property type="molecule type" value="Genomic_DNA"/>
</dbReference>
<evidence type="ECO:0000313" key="4">
    <source>
        <dbReference type="Proteomes" id="UP001058353"/>
    </source>
</evidence>
<dbReference type="PROSITE" id="PS51257">
    <property type="entry name" value="PROKAR_LIPOPROTEIN"/>
    <property type="match status" value="1"/>
</dbReference>
<dbReference type="EMBL" id="JAWHZD010000001">
    <property type="protein sequence ID" value="MDV0840185.1"/>
    <property type="molecule type" value="Genomic_DNA"/>
</dbReference>
<sequence>MNILKTLSGVALTTALAGCAVPPPMGVTNASRADATVKFSYLLNGSQPANFTPTFNGAQEKAAAICKKWGYTGAEAVDELAKTECSETNIFIRGCLKGEVSKLYMCSGKIQQ</sequence>
<gene>
    <name evidence="3" type="primary">yecR</name>
    <name evidence="2" type="ORF">KAM644c_30440</name>
    <name evidence="3" type="ORF">RZP41_02620</name>
</gene>
<protein>
    <submittedName>
        <fullName evidence="3">YecR family lipoprotein</fullName>
    </submittedName>
</protein>
<accession>A0AAN1Y5W6</accession>
<dbReference type="Proteomes" id="UP001058353">
    <property type="component" value="Chromosome"/>
</dbReference>
<keyword evidence="3" id="KW-0449">Lipoprotein</keyword>
<dbReference type="RefSeq" id="WP_050442630.1">
    <property type="nucleotide sequence ID" value="NZ_AP026392.1"/>
</dbReference>
<reference evidence="2" key="1">
    <citation type="submission" date="2022-07" db="EMBL/GenBank/DDBJ databases">
        <title>Complete genome sequence of carbapenem-resistant Klebsiella spp. in Japan.</title>
        <authorList>
            <person name="Maehana S."/>
            <person name="Suzuki M."/>
            <person name="Kitasato H."/>
        </authorList>
    </citation>
    <scope>NUCLEOTIDE SEQUENCE</scope>
    <source>
        <strain evidence="2">KAM644</strain>
    </source>
</reference>
<feature type="signal peptide" evidence="1">
    <location>
        <begin position="1"/>
        <end position="17"/>
    </location>
</feature>
<name>A0AAN1Y5W6_9ENTR</name>